<accession>A0ABY4TRK1</accession>
<evidence type="ECO:0000313" key="2">
    <source>
        <dbReference type="EMBL" id="URW74455.1"/>
    </source>
</evidence>
<dbReference type="EMBL" id="CP098401">
    <property type="protein sequence ID" value="URW74455.1"/>
    <property type="molecule type" value="Genomic_DNA"/>
</dbReference>
<feature type="transmembrane region" description="Helical" evidence="1">
    <location>
        <begin position="402"/>
        <end position="428"/>
    </location>
</feature>
<feature type="transmembrane region" description="Helical" evidence="1">
    <location>
        <begin position="194"/>
        <end position="217"/>
    </location>
</feature>
<reference evidence="2" key="1">
    <citation type="submission" date="2022-05" db="EMBL/GenBank/DDBJ databases">
        <title>Sphingomonas sp. strain RMG20 Genome sequencing and assembly.</title>
        <authorList>
            <person name="Kim I."/>
        </authorList>
    </citation>
    <scope>NUCLEOTIDE SEQUENCE</scope>
    <source>
        <strain evidence="2">RMG20</strain>
    </source>
</reference>
<keyword evidence="1" id="KW-1133">Transmembrane helix</keyword>
<proteinExistence type="predicted"/>
<feature type="transmembrane region" description="Helical" evidence="1">
    <location>
        <begin position="40"/>
        <end position="58"/>
    </location>
</feature>
<feature type="transmembrane region" description="Helical" evidence="1">
    <location>
        <begin position="166"/>
        <end position="188"/>
    </location>
</feature>
<keyword evidence="1" id="KW-0812">Transmembrane</keyword>
<feature type="transmembrane region" description="Helical" evidence="1">
    <location>
        <begin position="224"/>
        <end position="243"/>
    </location>
</feature>
<organism evidence="2 3">
    <name type="scientific">Sphingomonas donggukensis</name>
    <dbReference type="NCBI Taxonomy" id="2949093"/>
    <lineage>
        <taxon>Bacteria</taxon>
        <taxon>Pseudomonadati</taxon>
        <taxon>Pseudomonadota</taxon>
        <taxon>Alphaproteobacteria</taxon>
        <taxon>Sphingomonadales</taxon>
        <taxon>Sphingomonadaceae</taxon>
        <taxon>Sphingomonas</taxon>
    </lineage>
</organism>
<dbReference type="RefSeq" id="WP_250748566.1">
    <property type="nucleotide sequence ID" value="NZ_CP098401.1"/>
</dbReference>
<keyword evidence="1" id="KW-0472">Membrane</keyword>
<feature type="transmembrane region" description="Helical" evidence="1">
    <location>
        <begin position="456"/>
        <end position="479"/>
    </location>
</feature>
<evidence type="ECO:0008006" key="4">
    <source>
        <dbReference type="Google" id="ProtNLM"/>
    </source>
</evidence>
<feature type="transmembrane region" description="Helical" evidence="1">
    <location>
        <begin position="263"/>
        <end position="282"/>
    </location>
</feature>
<keyword evidence="3" id="KW-1185">Reference proteome</keyword>
<feature type="transmembrane region" description="Helical" evidence="1">
    <location>
        <begin position="110"/>
        <end position="131"/>
    </location>
</feature>
<dbReference type="Proteomes" id="UP001055580">
    <property type="component" value="Chromosome"/>
</dbReference>
<gene>
    <name evidence="2" type="ORF">M9980_07615</name>
</gene>
<protein>
    <recommendedName>
        <fullName evidence="4">Oligosaccharide repeat unit polymerase</fullName>
    </recommendedName>
</protein>
<evidence type="ECO:0000256" key="1">
    <source>
        <dbReference type="SAM" id="Phobius"/>
    </source>
</evidence>
<sequence length="496" mass="53256">MALAGALQPSIVELALVGFACLIALVALSDGQFVSPNWNYVVSPILSVGLATGVVTMVSRDSATLWAPLMWWRVVTILYTGIGSMLPLLASAETVDYANGFFKTYPADSLKYTAVCATFSLVVLSTLRISCAVAQWRVGRRPTSGAVPSEAARFSIRPCALSIRDAGFVILLIGIPIKLVVSIVPLLTGVDSSAPVIMATFENIASLGYALLVAHYVSIGSRKYLWIILLVAAEIFIATLQFNKSNAVFPVILMSLGYIYARPSFRAAAIAGATAAALFVFLQPLTGYGRSMDWEFTGNRQPQISRSLSIISTYLSEDKAAVEDSDVSLSWARIAYFPAGSFAINQYDNGVPGDSYKLILITLVPRAIWREKPVITEIGAKFNFLATGNENSQSSPGIPAEAYWNAGWVGVLAAAAGFGLIMSFWSFYSVAVMTSRAWHLMPVVLLGIRSGTRIDGLLAIDIIPGAVLSIVLHYGLTIANELIMRQRMTVAARAAA</sequence>
<feature type="transmembrane region" description="Helical" evidence="1">
    <location>
        <begin position="70"/>
        <end position="90"/>
    </location>
</feature>
<feature type="transmembrane region" description="Helical" evidence="1">
    <location>
        <begin position="12"/>
        <end position="28"/>
    </location>
</feature>
<name>A0ABY4TRK1_9SPHN</name>
<evidence type="ECO:0000313" key="3">
    <source>
        <dbReference type="Proteomes" id="UP001055580"/>
    </source>
</evidence>